<sequence length="211" mass="24391">MNKLHSENLQYCPATPDYAPQVVNLLGNISTDTLNFIYGAEELRSRYLIKEFRGEKGYFSYSQHRLMLTDDRCIGVIAAYDRSEINRLNWGTLNAVFAFYPLPQAIKCLYKLLVSTSATPKPKGDSCFLYNLSVDPEFSRQGIGSQLLEQEILRARNRKYKMIELDVATTNQRAISLYRHHGFLVKQQINNPRILNGFRFDSHLRMSLELQ</sequence>
<gene>
    <name evidence="2" type="ORF">HGO23_03275</name>
</gene>
<dbReference type="Gene3D" id="3.40.630.30">
    <property type="match status" value="1"/>
</dbReference>
<dbReference type="PANTHER" id="PTHR43617">
    <property type="entry name" value="L-AMINO ACID N-ACETYLTRANSFERASE"/>
    <property type="match status" value="1"/>
</dbReference>
<dbReference type="InterPro" id="IPR000182">
    <property type="entry name" value="GNAT_dom"/>
</dbReference>
<evidence type="ECO:0000313" key="3">
    <source>
        <dbReference type="Proteomes" id="UP000665047"/>
    </source>
</evidence>
<accession>A0ABX7VJ58</accession>
<dbReference type="SUPFAM" id="SSF55729">
    <property type="entry name" value="Acyl-CoA N-acyltransferases (Nat)"/>
    <property type="match status" value="1"/>
</dbReference>
<dbReference type="CDD" id="cd04301">
    <property type="entry name" value="NAT_SF"/>
    <property type="match status" value="1"/>
</dbReference>
<dbReference type="PROSITE" id="PS51186">
    <property type="entry name" value="GNAT"/>
    <property type="match status" value="1"/>
</dbReference>
<dbReference type="InterPro" id="IPR016181">
    <property type="entry name" value="Acyl_CoA_acyltransferase"/>
</dbReference>
<dbReference type="InterPro" id="IPR050276">
    <property type="entry name" value="MshD_Acetyltransferase"/>
</dbReference>
<feature type="domain" description="N-acetyltransferase" evidence="1">
    <location>
        <begin position="9"/>
        <end position="211"/>
    </location>
</feature>
<keyword evidence="3" id="KW-1185">Reference proteome</keyword>
<evidence type="ECO:0000313" key="2">
    <source>
        <dbReference type="EMBL" id="QTL40435.1"/>
    </source>
</evidence>
<dbReference type="Pfam" id="PF00583">
    <property type="entry name" value="Acetyltransf_1"/>
    <property type="match status" value="1"/>
</dbReference>
<evidence type="ECO:0000259" key="1">
    <source>
        <dbReference type="PROSITE" id="PS51186"/>
    </source>
</evidence>
<dbReference type="Proteomes" id="UP000665047">
    <property type="component" value="Chromosome"/>
</dbReference>
<organism evidence="2 3">
    <name type="scientific">Xenorhabdus budapestensis</name>
    <dbReference type="NCBI Taxonomy" id="290110"/>
    <lineage>
        <taxon>Bacteria</taxon>
        <taxon>Pseudomonadati</taxon>
        <taxon>Pseudomonadota</taxon>
        <taxon>Gammaproteobacteria</taxon>
        <taxon>Enterobacterales</taxon>
        <taxon>Morganellaceae</taxon>
        <taxon>Xenorhabdus</taxon>
    </lineage>
</organism>
<name>A0ABX7VJ58_XENBU</name>
<dbReference type="EMBL" id="CP072455">
    <property type="protein sequence ID" value="QTL40435.1"/>
    <property type="molecule type" value="Genomic_DNA"/>
</dbReference>
<protein>
    <submittedName>
        <fullName evidence="2">GNAT family N-acetyltransferase</fullName>
    </submittedName>
</protein>
<reference evidence="2 3" key="1">
    <citation type="submission" date="2021-03" db="EMBL/GenBank/DDBJ databases">
        <title>Complete Genome Sequence Data of Xenorhabdus budapestensis strain C72, a Candidate Biological Control Agent, from China.</title>
        <authorList>
            <person name="LI B."/>
            <person name="WANG S."/>
            <person name="QIU D."/>
        </authorList>
    </citation>
    <scope>NUCLEOTIDE SEQUENCE [LARGE SCALE GENOMIC DNA]</scope>
    <source>
        <strain evidence="2 3">C-7-2</strain>
    </source>
</reference>
<proteinExistence type="predicted"/>
<dbReference type="RefSeq" id="WP_209027959.1">
    <property type="nucleotide sequence ID" value="NZ_CP072455.1"/>
</dbReference>